<dbReference type="Pfam" id="PF13620">
    <property type="entry name" value="CarboxypepD_reg"/>
    <property type="match status" value="1"/>
</dbReference>
<dbReference type="AlphaFoldDB" id="A0A0G0LQW6"/>
<dbReference type="InterPro" id="IPR008969">
    <property type="entry name" value="CarboxyPept-like_regulatory"/>
</dbReference>
<gene>
    <name evidence="2" type="ORF">UT11_C0007G0017</name>
</gene>
<feature type="transmembrane region" description="Helical" evidence="1">
    <location>
        <begin position="12"/>
        <end position="32"/>
    </location>
</feature>
<keyword evidence="1" id="KW-0812">Transmembrane</keyword>
<evidence type="ECO:0000313" key="2">
    <source>
        <dbReference type="EMBL" id="KKQ90375.1"/>
    </source>
</evidence>
<protein>
    <recommendedName>
        <fullName evidence="4">Carboxypeptidase regulatory-like domain-containing protein</fullName>
    </recommendedName>
</protein>
<accession>A0A0G0LQW6</accession>
<dbReference type="Proteomes" id="UP000033934">
    <property type="component" value="Unassembled WGS sequence"/>
</dbReference>
<evidence type="ECO:0000256" key="1">
    <source>
        <dbReference type="SAM" id="Phobius"/>
    </source>
</evidence>
<keyword evidence="1" id="KW-1133">Transmembrane helix</keyword>
<dbReference type="SUPFAM" id="SSF49464">
    <property type="entry name" value="Carboxypeptidase regulatory domain-like"/>
    <property type="match status" value="2"/>
</dbReference>
<evidence type="ECO:0000313" key="3">
    <source>
        <dbReference type="Proteomes" id="UP000033934"/>
    </source>
</evidence>
<sequence>MSVKSTKKSNSLIFSIAVIILIILGGYIAWLASTGRLSGSADTTPTPWLKTTITGQIVNTKGENISGANIMINAQAGGSQAASGQSNAKGSFSVTFGHPPMYQYNIAVNKAGYIPYIKKNVVFSTATYRMGKVVLQSMDQARGVIKGVVKHKNGSPVTNAWVIITSPRGDDRSDITDSSGAYGVDKLGIGLFYVKADPDSFTNNILILLI</sequence>
<comment type="caution">
    <text evidence="2">The sequence shown here is derived from an EMBL/GenBank/DDBJ whole genome shotgun (WGS) entry which is preliminary data.</text>
</comment>
<organism evidence="2 3">
    <name type="scientific">Berkelbacteria bacterium GW2011_GWA2_38_9</name>
    <dbReference type="NCBI Taxonomy" id="1618334"/>
    <lineage>
        <taxon>Bacteria</taxon>
        <taxon>Candidatus Berkelbacteria</taxon>
    </lineage>
</organism>
<dbReference type="EMBL" id="LBVO01000007">
    <property type="protein sequence ID" value="KKQ90375.1"/>
    <property type="molecule type" value="Genomic_DNA"/>
</dbReference>
<proteinExistence type="predicted"/>
<dbReference type="Gene3D" id="2.60.40.1120">
    <property type="entry name" value="Carboxypeptidase-like, regulatory domain"/>
    <property type="match status" value="1"/>
</dbReference>
<name>A0A0G0LQW6_9BACT</name>
<evidence type="ECO:0008006" key="4">
    <source>
        <dbReference type="Google" id="ProtNLM"/>
    </source>
</evidence>
<reference evidence="2 3" key="1">
    <citation type="journal article" date="2015" name="Nature">
        <title>rRNA introns, odd ribosomes, and small enigmatic genomes across a large radiation of phyla.</title>
        <authorList>
            <person name="Brown C.T."/>
            <person name="Hug L.A."/>
            <person name="Thomas B.C."/>
            <person name="Sharon I."/>
            <person name="Castelle C.J."/>
            <person name="Singh A."/>
            <person name="Wilkins M.J."/>
            <person name="Williams K.H."/>
            <person name="Banfield J.F."/>
        </authorList>
    </citation>
    <scope>NUCLEOTIDE SEQUENCE [LARGE SCALE GENOMIC DNA]</scope>
</reference>
<keyword evidence="1" id="KW-0472">Membrane</keyword>